<reference evidence="9" key="1">
    <citation type="submission" date="2023-03" db="EMBL/GenBank/DDBJ databases">
        <title>Massive genome expansion in bonnet fungi (Mycena s.s.) driven by repeated elements and novel gene families across ecological guilds.</title>
        <authorList>
            <consortium name="Lawrence Berkeley National Laboratory"/>
            <person name="Harder C.B."/>
            <person name="Miyauchi S."/>
            <person name="Viragh M."/>
            <person name="Kuo A."/>
            <person name="Thoen E."/>
            <person name="Andreopoulos B."/>
            <person name="Lu D."/>
            <person name="Skrede I."/>
            <person name="Drula E."/>
            <person name="Henrissat B."/>
            <person name="Morin E."/>
            <person name="Kohler A."/>
            <person name="Barry K."/>
            <person name="LaButti K."/>
            <person name="Morin E."/>
            <person name="Salamov A."/>
            <person name="Lipzen A."/>
            <person name="Mereny Z."/>
            <person name="Hegedus B."/>
            <person name="Baldrian P."/>
            <person name="Stursova M."/>
            <person name="Weitz H."/>
            <person name="Taylor A."/>
            <person name="Grigoriev I.V."/>
            <person name="Nagy L.G."/>
            <person name="Martin F."/>
            <person name="Kauserud H."/>
        </authorList>
    </citation>
    <scope>NUCLEOTIDE SEQUENCE</scope>
    <source>
        <strain evidence="9">CBHHK067</strain>
    </source>
</reference>
<dbReference type="GO" id="GO:0005634">
    <property type="term" value="C:nucleus"/>
    <property type="evidence" value="ECO:0007669"/>
    <property type="project" value="UniProtKB-SubCell"/>
</dbReference>
<gene>
    <name evidence="9" type="ORF">B0H17DRAFT_570905</name>
</gene>
<evidence type="ECO:0000256" key="5">
    <source>
        <dbReference type="ARBA" id="ARBA00057947"/>
    </source>
</evidence>
<dbReference type="AlphaFoldDB" id="A0AAD7GWJ6"/>
<feature type="domain" description="Mif2/CENP-C cupin" evidence="8">
    <location>
        <begin position="415"/>
        <end position="498"/>
    </location>
</feature>
<feature type="compositionally biased region" description="Acidic residues" evidence="7">
    <location>
        <begin position="191"/>
        <end position="206"/>
    </location>
</feature>
<dbReference type="InterPro" id="IPR025974">
    <property type="entry name" value="Mif2/CENP-C_cupin"/>
</dbReference>
<feature type="compositionally biased region" description="Acidic residues" evidence="7">
    <location>
        <begin position="221"/>
        <end position="246"/>
    </location>
</feature>
<proteinExistence type="inferred from homology"/>
<dbReference type="Gene3D" id="2.60.120.10">
    <property type="entry name" value="Jelly Rolls"/>
    <property type="match status" value="1"/>
</dbReference>
<feature type="compositionally biased region" description="Acidic residues" evidence="7">
    <location>
        <begin position="153"/>
        <end position="163"/>
    </location>
</feature>
<evidence type="ECO:0000256" key="4">
    <source>
        <dbReference type="ARBA" id="ARBA00023242"/>
    </source>
</evidence>
<dbReference type="InterPro" id="IPR014710">
    <property type="entry name" value="RmlC-like_jellyroll"/>
</dbReference>
<dbReference type="InterPro" id="IPR011051">
    <property type="entry name" value="RmlC_Cupin_sf"/>
</dbReference>
<evidence type="ECO:0000256" key="2">
    <source>
        <dbReference type="ARBA" id="ARBA00010291"/>
    </source>
</evidence>
<dbReference type="GO" id="GO:0051455">
    <property type="term" value="P:spindle attachment to meiosis I kinetochore"/>
    <property type="evidence" value="ECO:0007669"/>
    <property type="project" value="TreeGrafter"/>
</dbReference>
<keyword evidence="4" id="KW-0539">Nucleus</keyword>
<keyword evidence="3" id="KW-0238">DNA-binding</keyword>
<feature type="region of interest" description="Disordered" evidence="7">
    <location>
        <begin position="1"/>
        <end position="284"/>
    </location>
</feature>
<organism evidence="9 10">
    <name type="scientific">Mycena rosella</name>
    <name type="common">Pink bonnet</name>
    <name type="synonym">Agaricus rosellus</name>
    <dbReference type="NCBI Taxonomy" id="1033263"/>
    <lineage>
        <taxon>Eukaryota</taxon>
        <taxon>Fungi</taxon>
        <taxon>Dikarya</taxon>
        <taxon>Basidiomycota</taxon>
        <taxon>Agaricomycotina</taxon>
        <taxon>Agaricomycetes</taxon>
        <taxon>Agaricomycetidae</taxon>
        <taxon>Agaricales</taxon>
        <taxon>Marasmiineae</taxon>
        <taxon>Mycenaceae</taxon>
        <taxon>Mycena</taxon>
    </lineage>
</organism>
<keyword evidence="10" id="KW-1185">Reference proteome</keyword>
<dbReference type="PANTHER" id="PTHR16684:SF11">
    <property type="entry name" value="CENTROMERE PROTEIN C"/>
    <property type="match status" value="1"/>
</dbReference>
<dbReference type="GO" id="GO:0051382">
    <property type="term" value="P:kinetochore assembly"/>
    <property type="evidence" value="ECO:0007669"/>
    <property type="project" value="InterPro"/>
</dbReference>
<feature type="compositionally biased region" description="Acidic residues" evidence="7">
    <location>
        <begin position="77"/>
        <end position="92"/>
    </location>
</feature>
<feature type="compositionally biased region" description="Basic and acidic residues" evidence="7">
    <location>
        <begin position="266"/>
        <end position="284"/>
    </location>
</feature>
<dbReference type="GO" id="GO:0019237">
    <property type="term" value="F:centromeric DNA binding"/>
    <property type="evidence" value="ECO:0007669"/>
    <property type="project" value="InterPro"/>
</dbReference>
<protein>
    <recommendedName>
        <fullName evidence="6">CENP-C homolog</fullName>
    </recommendedName>
</protein>
<comment type="function">
    <text evidence="5">Component of the kinetochore, a multiprotein complex that assembles on centromeric DNA and attaches chromosomes to spindle microtubules, mediating chromosome segregation and sister chromatid segregation during meiosis and mitosis. Component of the inner kinetochore constitutive centromere-associated network (CCAN), which serves as a structural platform for outer kinetochore assembly.</text>
</comment>
<dbReference type="Proteomes" id="UP001221757">
    <property type="component" value="Unassembled WGS sequence"/>
</dbReference>
<comment type="similarity">
    <text evidence="2">Belongs to the CENP-C/MIF2 family.</text>
</comment>
<comment type="subcellular location">
    <subcellularLocation>
        <location evidence="1">Nucleus</location>
    </subcellularLocation>
</comment>
<accession>A0AAD7GWJ6</accession>
<dbReference type="SUPFAM" id="SSF51182">
    <property type="entry name" value="RmlC-like cupins"/>
    <property type="match status" value="1"/>
</dbReference>
<sequence>MPPSARKSSVGAARRAVQKSHVPYRGDDPTVGKRTGISVQPVARGSDGFEPFDQLIGQLSEHEPLKKKKKRKKSISQEEDEEEDDEDGEMSMDVDSPIQNYSNTRPPTTPRTPRPIARTSEVDFDQVPSPRPHGSGGRTAGPSRLTKSAQELLDQDEDDEDYSGDGGGFDDYAQPDGDSPPREVSFTEMDTREEDDEEEQDEEEEQPVASPTRGKGKAVEEVEDEIALGMDDVDMAPPESDEEEEAPASPPKKAPPKPKPAPKPRVQKENRERARERDVPDGVRRSRRVPYAPLDWWRLERVEYGGRDPDGEPILCPTIKAIIRIPKEPVIPLGKQGRAARARAHKGAPTPKVVEKVVEVPVEVLSANPEEGWDDGTETDGVVKSYPDGEDVMRRIAFTAKMFQPTAAANNEWFFQKVFNDPDFVAAGQLLIPPKGRKPSKQTKDNTFIFFVIEGAVNLKVCETSLIVASGGMFMVPRGNTYFIENIADRDAKLFFTQARKLRENEPDEAPRGSSSGVIQQPARAVSVVTGSEAVREKQLRRGMSSNV</sequence>
<evidence type="ECO:0000259" key="8">
    <source>
        <dbReference type="Pfam" id="PF11699"/>
    </source>
</evidence>
<dbReference type="EMBL" id="JARKIE010000006">
    <property type="protein sequence ID" value="KAJ7706854.1"/>
    <property type="molecule type" value="Genomic_DNA"/>
</dbReference>
<evidence type="ECO:0000256" key="1">
    <source>
        <dbReference type="ARBA" id="ARBA00004123"/>
    </source>
</evidence>
<evidence type="ECO:0000313" key="10">
    <source>
        <dbReference type="Proteomes" id="UP001221757"/>
    </source>
</evidence>
<dbReference type="Pfam" id="PF11699">
    <property type="entry name" value="CENP-C_C"/>
    <property type="match status" value="1"/>
</dbReference>
<dbReference type="GO" id="GO:0051315">
    <property type="term" value="P:attachment of mitotic spindle microtubules to kinetochore"/>
    <property type="evidence" value="ECO:0007669"/>
    <property type="project" value="TreeGrafter"/>
</dbReference>
<comment type="caution">
    <text evidence="9">The sequence shown here is derived from an EMBL/GenBank/DDBJ whole genome shotgun (WGS) entry which is preliminary data.</text>
</comment>
<evidence type="ECO:0000313" key="9">
    <source>
        <dbReference type="EMBL" id="KAJ7706854.1"/>
    </source>
</evidence>
<dbReference type="FunFam" id="2.60.120.10:FF:000033">
    <property type="entry name" value="Centromere protein C 1"/>
    <property type="match status" value="1"/>
</dbReference>
<name>A0AAD7GWJ6_MYCRO</name>
<feature type="region of interest" description="Disordered" evidence="7">
    <location>
        <begin position="503"/>
        <end position="523"/>
    </location>
</feature>
<dbReference type="InterPro" id="IPR028386">
    <property type="entry name" value="CENP-C/Mif2/cnp3"/>
</dbReference>
<evidence type="ECO:0000256" key="7">
    <source>
        <dbReference type="SAM" id="MobiDB-lite"/>
    </source>
</evidence>
<dbReference type="GO" id="GO:0000776">
    <property type="term" value="C:kinetochore"/>
    <property type="evidence" value="ECO:0007669"/>
    <property type="project" value="InterPro"/>
</dbReference>
<dbReference type="CDD" id="cd06993">
    <property type="entry name" value="cupin_CENP-C_C"/>
    <property type="match status" value="1"/>
</dbReference>
<evidence type="ECO:0000256" key="3">
    <source>
        <dbReference type="ARBA" id="ARBA00023125"/>
    </source>
</evidence>
<dbReference type="PANTHER" id="PTHR16684">
    <property type="entry name" value="CENTROMERE PROTEIN C"/>
    <property type="match status" value="1"/>
</dbReference>
<evidence type="ECO:0000256" key="6">
    <source>
        <dbReference type="ARBA" id="ARBA00075033"/>
    </source>
</evidence>
<feature type="compositionally biased region" description="Basic residues" evidence="7">
    <location>
        <begin position="65"/>
        <end position="74"/>
    </location>
</feature>